<sequence>MKTFYSHLIEIESVNVELYKLDLSKEQALHLAGLIDSSLHHTILDTILSKLSSSDKRVFLNHLKEDDHDKIWRFLNEKVDKIEVEIKKAAKDLKDQLQKDLMEAKRK</sequence>
<dbReference type="Proteomes" id="UP000034881">
    <property type="component" value="Unassembled WGS sequence"/>
</dbReference>
<dbReference type="EMBL" id="LBYB01000004">
    <property type="protein sequence ID" value="KKR42175.1"/>
    <property type="molecule type" value="Genomic_DNA"/>
</dbReference>
<dbReference type="AlphaFoldDB" id="A0A0G0T500"/>
<feature type="coiled-coil region" evidence="1">
    <location>
        <begin position="79"/>
        <end position="107"/>
    </location>
</feature>
<organism evidence="2 3">
    <name type="scientific">Candidatus Daviesbacteria bacterium GW2011_GWC2_40_12</name>
    <dbReference type="NCBI Taxonomy" id="1618431"/>
    <lineage>
        <taxon>Bacteria</taxon>
        <taxon>Candidatus Daviesiibacteriota</taxon>
    </lineage>
</organism>
<keyword evidence="1" id="KW-0175">Coiled coil</keyword>
<evidence type="ECO:0000313" key="3">
    <source>
        <dbReference type="Proteomes" id="UP000034881"/>
    </source>
</evidence>
<proteinExistence type="predicted"/>
<evidence type="ECO:0000313" key="2">
    <source>
        <dbReference type="EMBL" id="KKR42175.1"/>
    </source>
</evidence>
<reference evidence="2 3" key="1">
    <citation type="journal article" date="2015" name="Nature">
        <title>rRNA introns, odd ribosomes, and small enigmatic genomes across a large radiation of phyla.</title>
        <authorList>
            <person name="Brown C.T."/>
            <person name="Hug L.A."/>
            <person name="Thomas B.C."/>
            <person name="Sharon I."/>
            <person name="Castelle C.J."/>
            <person name="Singh A."/>
            <person name="Wilkins M.J."/>
            <person name="Williams K.H."/>
            <person name="Banfield J.F."/>
        </authorList>
    </citation>
    <scope>NUCLEOTIDE SEQUENCE [LARGE SCALE GENOMIC DNA]</scope>
</reference>
<evidence type="ECO:0000256" key="1">
    <source>
        <dbReference type="SAM" id="Coils"/>
    </source>
</evidence>
<comment type="caution">
    <text evidence="2">The sequence shown here is derived from an EMBL/GenBank/DDBJ whole genome shotgun (WGS) entry which is preliminary data.</text>
</comment>
<accession>A0A0G0T500</accession>
<name>A0A0G0T500_9BACT</name>
<gene>
    <name evidence="2" type="ORF">UT77_C0004G0159</name>
</gene>
<protein>
    <submittedName>
        <fullName evidence="2">Uncharacterized protein</fullName>
    </submittedName>
</protein>